<evidence type="ECO:0000256" key="1">
    <source>
        <dbReference type="SAM" id="MobiDB-lite"/>
    </source>
</evidence>
<dbReference type="Proteomes" id="UP000681340">
    <property type="component" value="Unassembled WGS sequence"/>
</dbReference>
<gene>
    <name evidence="2" type="ORF">Aau02nite_79230</name>
</gene>
<evidence type="ECO:0000313" key="2">
    <source>
        <dbReference type="EMBL" id="GIM78105.1"/>
    </source>
</evidence>
<keyword evidence="3" id="KW-1185">Reference proteome</keyword>
<reference evidence="2" key="1">
    <citation type="submission" date="2021-03" db="EMBL/GenBank/DDBJ databases">
        <title>Whole genome shotgun sequence of Actinoplanes auranticolor NBRC 12245.</title>
        <authorList>
            <person name="Komaki H."/>
            <person name="Tamura T."/>
        </authorList>
    </citation>
    <scope>NUCLEOTIDE SEQUENCE</scope>
    <source>
        <strain evidence="2">NBRC 12245</strain>
    </source>
</reference>
<comment type="caution">
    <text evidence="2">The sequence shown here is derived from an EMBL/GenBank/DDBJ whole genome shotgun (WGS) entry which is preliminary data.</text>
</comment>
<feature type="region of interest" description="Disordered" evidence="1">
    <location>
        <begin position="24"/>
        <end position="57"/>
    </location>
</feature>
<proteinExistence type="predicted"/>
<evidence type="ECO:0000313" key="3">
    <source>
        <dbReference type="Proteomes" id="UP000681340"/>
    </source>
</evidence>
<protein>
    <submittedName>
        <fullName evidence="2">Uncharacterized protein</fullName>
    </submittedName>
</protein>
<name>A0A919SSB0_9ACTN</name>
<sequence>MRDWPPLWIVYVPLRSVGVLPHPAVAASTEGPPAATVPAEAATTPAPTRSAAAARTTPASDEIRCLLTIAALPG</sequence>
<dbReference type="EMBL" id="BOQL01000072">
    <property type="protein sequence ID" value="GIM78105.1"/>
    <property type="molecule type" value="Genomic_DNA"/>
</dbReference>
<accession>A0A919SSB0</accession>
<dbReference type="AlphaFoldDB" id="A0A919SSB0"/>
<feature type="compositionally biased region" description="Low complexity" evidence="1">
    <location>
        <begin position="32"/>
        <end position="57"/>
    </location>
</feature>
<organism evidence="2 3">
    <name type="scientific">Actinoplanes auranticolor</name>
    <dbReference type="NCBI Taxonomy" id="47988"/>
    <lineage>
        <taxon>Bacteria</taxon>
        <taxon>Bacillati</taxon>
        <taxon>Actinomycetota</taxon>
        <taxon>Actinomycetes</taxon>
        <taxon>Micromonosporales</taxon>
        <taxon>Micromonosporaceae</taxon>
        <taxon>Actinoplanes</taxon>
    </lineage>
</organism>